<dbReference type="AlphaFoldDB" id="A0A3P7E6L6"/>
<keyword evidence="2" id="KW-1185">Reference proteome</keyword>
<evidence type="ECO:0000313" key="1">
    <source>
        <dbReference type="EMBL" id="VDM15026.1"/>
    </source>
</evidence>
<dbReference type="InParanoid" id="A0A3P7E6L6"/>
<gene>
    <name evidence="1" type="ORF">WBA_LOCUS8412</name>
</gene>
<sequence length="96" mass="11567">MAVETILDDSTPSHYGRPIKVQCEPKIIDEHVQQKQLRERYREQREERQREYISERMQNSDQWILSSSSDRIGYQINENYKSMAENDGKRTHIRLV</sequence>
<accession>A0A3P7E6L6</accession>
<dbReference type="EMBL" id="UYWW01006972">
    <property type="protein sequence ID" value="VDM15026.1"/>
    <property type="molecule type" value="Genomic_DNA"/>
</dbReference>
<name>A0A3P7E6L6_WUCBA</name>
<proteinExistence type="predicted"/>
<organism evidence="1 2">
    <name type="scientific">Wuchereria bancrofti</name>
    <dbReference type="NCBI Taxonomy" id="6293"/>
    <lineage>
        <taxon>Eukaryota</taxon>
        <taxon>Metazoa</taxon>
        <taxon>Ecdysozoa</taxon>
        <taxon>Nematoda</taxon>
        <taxon>Chromadorea</taxon>
        <taxon>Rhabditida</taxon>
        <taxon>Spirurina</taxon>
        <taxon>Spiruromorpha</taxon>
        <taxon>Filarioidea</taxon>
        <taxon>Onchocercidae</taxon>
        <taxon>Wuchereria</taxon>
    </lineage>
</organism>
<dbReference type="Proteomes" id="UP000270924">
    <property type="component" value="Unassembled WGS sequence"/>
</dbReference>
<dbReference type="OrthoDB" id="5873570at2759"/>
<dbReference type="OMA" id="NELHERH"/>
<evidence type="ECO:0000313" key="2">
    <source>
        <dbReference type="Proteomes" id="UP000270924"/>
    </source>
</evidence>
<protein>
    <submittedName>
        <fullName evidence="1">Uncharacterized protein</fullName>
    </submittedName>
</protein>
<reference evidence="1 2" key="1">
    <citation type="submission" date="2018-11" db="EMBL/GenBank/DDBJ databases">
        <authorList>
            <consortium name="Pathogen Informatics"/>
        </authorList>
    </citation>
    <scope>NUCLEOTIDE SEQUENCE [LARGE SCALE GENOMIC DNA]</scope>
</reference>